<accession>A0ABX7PAD9</accession>
<evidence type="ECO:0000313" key="1">
    <source>
        <dbReference type="EMBL" id="QSQ27489.1"/>
    </source>
</evidence>
<dbReference type="Gene3D" id="3.40.50.450">
    <property type="match status" value="1"/>
</dbReference>
<evidence type="ECO:0008006" key="3">
    <source>
        <dbReference type="Google" id="ProtNLM"/>
    </source>
</evidence>
<dbReference type="SUPFAM" id="SSF102405">
    <property type="entry name" value="MCP/YpsA-like"/>
    <property type="match status" value="1"/>
</dbReference>
<dbReference type="EMBL" id="CP071090">
    <property type="protein sequence ID" value="QSQ27489.1"/>
    <property type="molecule type" value="Genomic_DNA"/>
</dbReference>
<keyword evidence="2" id="KW-1185">Reference proteome</keyword>
<evidence type="ECO:0000313" key="2">
    <source>
        <dbReference type="Proteomes" id="UP000662747"/>
    </source>
</evidence>
<dbReference type="PANTHER" id="PTHR43393">
    <property type="entry name" value="CYTOKININ RIBOSIDE 5'-MONOPHOSPHATE PHOSPHORIBOHYDROLASE"/>
    <property type="match status" value="1"/>
</dbReference>
<protein>
    <recommendedName>
        <fullName evidence="3">Rossmann fold nucleotide-binding protein</fullName>
    </recommendedName>
</protein>
<reference evidence="1 2" key="1">
    <citation type="submission" date="2021-02" db="EMBL/GenBank/DDBJ databases">
        <title>De Novo genome assembly of isolated myxobacteria.</title>
        <authorList>
            <person name="Stevens D.C."/>
        </authorList>
    </citation>
    <scope>NUCLEOTIDE SEQUENCE [LARGE SCALE GENOMIC DNA]</scope>
    <source>
        <strain evidence="2">SCPEA02</strain>
    </source>
</reference>
<proteinExistence type="predicted"/>
<dbReference type="PANTHER" id="PTHR43393:SF3">
    <property type="entry name" value="LYSINE DECARBOXYLASE-LIKE PROTEIN"/>
    <property type="match status" value="1"/>
</dbReference>
<sequence length="384" mass="42125">MIELETVEAFEQHLRSGARLAHVVIQGLDLRRFTRELLSADLTGTVFLGCELEKDALRAALVGGALVFPPISGLPYQPYRGGLYSAEELYAGFDPARPETYADTPDARIYAHWAAQGRGSPPTLLETLAQRLHDHAVTDAMEEVLQAGGGKRKVVAIMGGHSMKRGQPDYRAVATLARELSQRGFFMVSGGGPGAMEATHVGAWFARRTEAELDAGLAILAKAPSYTDREWLARAFEVRNAFPLREGDRPICDSLGIPTWHYGHEPPNPFATYIAKYFANSVREDGLLTIARGGIVYAPGSAGTIQEIFQDACQNHYNSVGVISPMIFLGTEFWTRTRPVYPLLAQLAQGQEYARYLLLTDSREEVIRALVDYDSVQSATPPSP</sequence>
<organism evidence="1 2">
    <name type="scientific">Pyxidicoccus parkwayensis</name>
    <dbReference type="NCBI Taxonomy" id="2813578"/>
    <lineage>
        <taxon>Bacteria</taxon>
        <taxon>Pseudomonadati</taxon>
        <taxon>Myxococcota</taxon>
        <taxon>Myxococcia</taxon>
        <taxon>Myxococcales</taxon>
        <taxon>Cystobacterineae</taxon>
        <taxon>Myxococcaceae</taxon>
        <taxon>Pyxidicoccus</taxon>
    </lineage>
</organism>
<dbReference type="InterPro" id="IPR052341">
    <property type="entry name" value="LOG_family_nucleotidases"/>
</dbReference>
<gene>
    <name evidence="1" type="ORF">JY651_22375</name>
</gene>
<dbReference type="RefSeq" id="WP_206729010.1">
    <property type="nucleotide sequence ID" value="NZ_CP071090.1"/>
</dbReference>
<name>A0ABX7PAD9_9BACT</name>
<dbReference type="Proteomes" id="UP000662747">
    <property type="component" value="Chromosome"/>
</dbReference>